<comment type="similarity">
    <text evidence="2">Belongs to the autoinducer-2 exporter (AI-2E) (TC 2.A.86) family.</text>
</comment>
<feature type="transmembrane region" description="Helical" evidence="6">
    <location>
        <begin position="223"/>
        <end position="242"/>
    </location>
</feature>
<evidence type="ECO:0000313" key="7">
    <source>
        <dbReference type="EMBL" id="MXQ74386.1"/>
    </source>
</evidence>
<keyword evidence="8" id="KW-1185">Reference proteome</keyword>
<evidence type="ECO:0000256" key="2">
    <source>
        <dbReference type="ARBA" id="ARBA00009773"/>
    </source>
</evidence>
<accession>A0A6N8U865</accession>
<evidence type="ECO:0000256" key="1">
    <source>
        <dbReference type="ARBA" id="ARBA00004141"/>
    </source>
</evidence>
<dbReference type="PANTHER" id="PTHR21716:SF68">
    <property type="entry name" value="TRANSPORT PROTEIN YTVI-RELATED"/>
    <property type="match status" value="1"/>
</dbReference>
<proteinExistence type="inferred from homology"/>
<reference evidence="7 8" key="2">
    <citation type="submission" date="2020-01" db="EMBL/GenBank/DDBJ databases">
        <title>Clostridiaceae sp. nov. isolated from the gut of human by culturomics.</title>
        <authorList>
            <person name="Chang Y."/>
        </authorList>
    </citation>
    <scope>NUCLEOTIDE SEQUENCE [LARGE SCALE GENOMIC DNA]</scope>
    <source>
        <strain evidence="7 8">DONG20-135</strain>
    </source>
</reference>
<feature type="transmembrane region" description="Helical" evidence="6">
    <location>
        <begin position="33"/>
        <end position="51"/>
    </location>
</feature>
<comment type="caution">
    <text evidence="7">The sequence shown here is derived from an EMBL/GenBank/DDBJ whole genome shotgun (WGS) entry which is preliminary data.</text>
</comment>
<dbReference type="GO" id="GO:0055085">
    <property type="term" value="P:transmembrane transport"/>
    <property type="evidence" value="ECO:0007669"/>
    <property type="project" value="TreeGrafter"/>
</dbReference>
<dbReference type="InterPro" id="IPR002549">
    <property type="entry name" value="AI-2E-like"/>
</dbReference>
<feature type="transmembrane region" description="Helical" evidence="6">
    <location>
        <begin position="284"/>
        <end position="302"/>
    </location>
</feature>
<feature type="transmembrane region" description="Helical" evidence="6">
    <location>
        <begin position="169"/>
        <end position="187"/>
    </location>
</feature>
<feature type="transmembrane region" description="Helical" evidence="6">
    <location>
        <begin position="314"/>
        <end position="341"/>
    </location>
</feature>
<dbReference type="NCBIfam" id="TIGR02872">
    <property type="entry name" value="spore_ytvI"/>
    <property type="match status" value="1"/>
</dbReference>
<dbReference type="AlphaFoldDB" id="A0A6N8U865"/>
<evidence type="ECO:0000256" key="3">
    <source>
        <dbReference type="ARBA" id="ARBA00022692"/>
    </source>
</evidence>
<gene>
    <name evidence="7" type="primary">ytvI</name>
    <name evidence="7" type="ORF">GSF08_10665</name>
</gene>
<dbReference type="RefSeq" id="WP_160625763.1">
    <property type="nucleotide sequence ID" value="NZ_WUUQ01000006.1"/>
</dbReference>
<protein>
    <submittedName>
        <fullName evidence="7">Sporulation integral membrane protein YtvI</fullName>
    </submittedName>
</protein>
<evidence type="ECO:0000313" key="8">
    <source>
        <dbReference type="Proteomes" id="UP000434036"/>
    </source>
</evidence>
<name>A0A6N8U865_9FIRM</name>
<comment type="subcellular location">
    <subcellularLocation>
        <location evidence="1">Membrane</location>
        <topology evidence="1">Multi-pass membrane protein</topology>
    </subcellularLocation>
</comment>
<dbReference type="EMBL" id="WUUQ01000006">
    <property type="protein sequence ID" value="MXQ74386.1"/>
    <property type="molecule type" value="Genomic_DNA"/>
</dbReference>
<reference evidence="7 8" key="1">
    <citation type="submission" date="2019-12" db="EMBL/GenBank/DDBJ databases">
        <authorList>
            <person name="Yang R."/>
        </authorList>
    </citation>
    <scope>NUCLEOTIDE SEQUENCE [LARGE SCALE GENOMIC DNA]</scope>
    <source>
        <strain evidence="7 8">DONG20-135</strain>
    </source>
</reference>
<keyword evidence="5 6" id="KW-0472">Membrane</keyword>
<dbReference type="InterPro" id="IPR014227">
    <property type="entry name" value="YtvI-like"/>
</dbReference>
<feature type="transmembrane region" description="Helical" evidence="6">
    <location>
        <begin position="7"/>
        <end position="27"/>
    </location>
</feature>
<dbReference type="GO" id="GO:0016020">
    <property type="term" value="C:membrane"/>
    <property type="evidence" value="ECO:0007669"/>
    <property type="project" value="UniProtKB-SubCell"/>
</dbReference>
<sequence>MEDRKKLHMLITTAYLFVIFCILYIVLRYGIYYFLPFLFGFLIASCLKPAVRKLYHITHISKRFWGMVLLLLFYGVTFFLLAFASVKLYAWLRTFILNLPYLYSQQIEPRMLLVFAAINHQMADLDPDLLHTLDELGREIMFSLGDVLSAFSGSALLALSQFVTTLPGFFMNSMIMILSSIFFTLDYQQIVNFIMRQGSQRFQDITLAIRRYLSETCSSYVKAYTKIMLITALELTVGFTVLKLPHPLGLALGIALFDVLPVLGCGGILIPWVLACFILNMRKLGVGLLILYFIVTLVRNIIEPKIVGKQVGIHPLLMLAAMFIGAKFFGFLGFLLLPFFVSVVKSLNDQGYIHLFQ</sequence>
<evidence type="ECO:0000256" key="4">
    <source>
        <dbReference type="ARBA" id="ARBA00022989"/>
    </source>
</evidence>
<keyword evidence="3 6" id="KW-0812">Transmembrane</keyword>
<evidence type="ECO:0000256" key="6">
    <source>
        <dbReference type="SAM" id="Phobius"/>
    </source>
</evidence>
<dbReference type="Proteomes" id="UP000434036">
    <property type="component" value="Unassembled WGS sequence"/>
</dbReference>
<keyword evidence="4 6" id="KW-1133">Transmembrane helix</keyword>
<organism evidence="7 8">
    <name type="scientific">Copranaerobaculum intestinale</name>
    <dbReference type="NCBI Taxonomy" id="2692629"/>
    <lineage>
        <taxon>Bacteria</taxon>
        <taxon>Bacillati</taxon>
        <taxon>Bacillota</taxon>
        <taxon>Erysipelotrichia</taxon>
        <taxon>Erysipelotrichales</taxon>
        <taxon>Erysipelotrichaceae</taxon>
        <taxon>Copranaerobaculum</taxon>
    </lineage>
</organism>
<feature type="transmembrane region" description="Helical" evidence="6">
    <location>
        <begin position="248"/>
        <end position="277"/>
    </location>
</feature>
<evidence type="ECO:0000256" key="5">
    <source>
        <dbReference type="ARBA" id="ARBA00023136"/>
    </source>
</evidence>
<dbReference type="Pfam" id="PF01594">
    <property type="entry name" value="AI-2E_transport"/>
    <property type="match status" value="1"/>
</dbReference>
<feature type="transmembrane region" description="Helical" evidence="6">
    <location>
        <begin position="63"/>
        <end position="82"/>
    </location>
</feature>
<dbReference type="PANTHER" id="PTHR21716">
    <property type="entry name" value="TRANSMEMBRANE PROTEIN"/>
    <property type="match status" value="1"/>
</dbReference>